<dbReference type="EMBL" id="SGWQ01000005">
    <property type="protein sequence ID" value="RZS37733.1"/>
    <property type="molecule type" value="Genomic_DNA"/>
</dbReference>
<organism evidence="2 3">
    <name type="scientific">Herbihabitans rhizosphaerae</name>
    <dbReference type="NCBI Taxonomy" id="1872711"/>
    <lineage>
        <taxon>Bacteria</taxon>
        <taxon>Bacillati</taxon>
        <taxon>Actinomycetota</taxon>
        <taxon>Actinomycetes</taxon>
        <taxon>Pseudonocardiales</taxon>
        <taxon>Pseudonocardiaceae</taxon>
        <taxon>Herbihabitans</taxon>
    </lineage>
</organism>
<proteinExistence type="predicted"/>
<dbReference type="Gene3D" id="1.20.120.450">
    <property type="entry name" value="dinb family like domain"/>
    <property type="match status" value="1"/>
</dbReference>
<dbReference type="RefSeq" id="WP_130345184.1">
    <property type="nucleotide sequence ID" value="NZ_SGWQ01000005.1"/>
</dbReference>
<gene>
    <name evidence="2" type="ORF">EV193_105291</name>
</gene>
<dbReference type="InterPro" id="IPR024775">
    <property type="entry name" value="DinB-like"/>
</dbReference>
<evidence type="ECO:0000313" key="2">
    <source>
        <dbReference type="EMBL" id="RZS37733.1"/>
    </source>
</evidence>
<dbReference type="Pfam" id="PF12867">
    <property type="entry name" value="DinB_2"/>
    <property type="match status" value="1"/>
</dbReference>
<sequence length="181" mass="20576">MDDLPALAGEEHFCPLCRVNYQRTTIARAVETITAIPGAARAAVAEIPEAARAVRPSAGEWSVVEYVCHLRDVYASYTIRLYRARTEDRPAVEPMLNNLRATRFRYIDWNVEAALDELDATAAGFREEIARVREDEWERTVTRLPHEVRTARWLVRQAMHEGTHHLHDIERTGSVIRAASG</sequence>
<evidence type="ECO:0000259" key="1">
    <source>
        <dbReference type="Pfam" id="PF12867"/>
    </source>
</evidence>
<protein>
    <submittedName>
        <fullName evidence="2">DinB family protein</fullName>
    </submittedName>
</protein>
<comment type="caution">
    <text evidence="2">The sequence shown here is derived from an EMBL/GenBank/DDBJ whole genome shotgun (WGS) entry which is preliminary data.</text>
</comment>
<dbReference type="AlphaFoldDB" id="A0A4V2ESI9"/>
<accession>A0A4V2ESI9</accession>
<feature type="domain" description="DinB-like" evidence="1">
    <location>
        <begin position="39"/>
        <end position="168"/>
    </location>
</feature>
<dbReference type="OrthoDB" id="3376896at2"/>
<reference evidence="2 3" key="1">
    <citation type="submission" date="2019-02" db="EMBL/GenBank/DDBJ databases">
        <title>Genomic Encyclopedia of Type Strains, Phase IV (KMG-IV): sequencing the most valuable type-strain genomes for metagenomic binning, comparative biology and taxonomic classification.</title>
        <authorList>
            <person name="Goeker M."/>
        </authorList>
    </citation>
    <scope>NUCLEOTIDE SEQUENCE [LARGE SCALE GENOMIC DNA]</scope>
    <source>
        <strain evidence="2 3">DSM 101727</strain>
    </source>
</reference>
<dbReference type="InterPro" id="IPR034660">
    <property type="entry name" value="DinB/YfiT-like"/>
</dbReference>
<name>A0A4V2ESI9_9PSEU</name>
<dbReference type="SUPFAM" id="SSF109854">
    <property type="entry name" value="DinB/YfiT-like putative metalloenzymes"/>
    <property type="match status" value="1"/>
</dbReference>
<evidence type="ECO:0000313" key="3">
    <source>
        <dbReference type="Proteomes" id="UP000294257"/>
    </source>
</evidence>
<dbReference type="Proteomes" id="UP000294257">
    <property type="component" value="Unassembled WGS sequence"/>
</dbReference>
<keyword evidence="3" id="KW-1185">Reference proteome</keyword>